<name>A0A8S1EX25_9PELO</name>
<feature type="region of interest" description="Disordered" evidence="1">
    <location>
        <begin position="345"/>
        <end position="390"/>
    </location>
</feature>
<feature type="region of interest" description="Disordered" evidence="1">
    <location>
        <begin position="402"/>
        <end position="467"/>
    </location>
</feature>
<dbReference type="Pfam" id="PF17921">
    <property type="entry name" value="Integrase_H2C2"/>
    <property type="match status" value="1"/>
</dbReference>
<proteinExistence type="predicted"/>
<dbReference type="OrthoDB" id="5805951at2759"/>
<accession>A0A8S1EX25</accession>
<dbReference type="Gene3D" id="1.10.340.70">
    <property type="match status" value="1"/>
</dbReference>
<protein>
    <recommendedName>
        <fullName evidence="2">Integrase zinc-binding domain-containing protein</fullName>
    </recommendedName>
</protein>
<dbReference type="EMBL" id="CADEPM010000003">
    <property type="protein sequence ID" value="CAB3402557.1"/>
    <property type="molecule type" value="Genomic_DNA"/>
</dbReference>
<dbReference type="InterPro" id="IPR041588">
    <property type="entry name" value="Integrase_H2C2"/>
</dbReference>
<feature type="compositionally biased region" description="Polar residues" evidence="1">
    <location>
        <begin position="359"/>
        <end position="377"/>
    </location>
</feature>
<feature type="compositionally biased region" description="Polar residues" evidence="1">
    <location>
        <begin position="410"/>
        <end position="420"/>
    </location>
</feature>
<sequence>MMLNDQEIVVDNMVVEGYEEIAVADMNELVVQSEGGNESIAYEDDDMRSEDGDGYGGMSPELYADIVEYKRTGLVPSSIDKRMDRSAPSHWRSKCTRFTMADDNETLLYYNPTSPVHDQPKVVVKKGEVRKVLERIHELIGHLGQKRTQIVVLRKLYWRSVRQDVKNFVISCDFCNQKKLEGRKIVKSPVDITSENFDINVSIRDSSLPNGDRLEFTLVGYNEQDVRDAAYTRMTSYTFKETSNEYRSRFSLREPQVPTFRRQPYIKRNGDVAIGFLLPYQQRSRTMEPEFIEIFEQRSVPYAEDGTEYEQVVEEIVDSIDMKRRRGDGQPITLDGQQLNMKFKEEEVEEEVDMDSSMNSSQAGPSRTAQASTSTDKNPNKDADQDMNQSHTANRIQREMEVDVEEQAHTSRIQSNQMAKQQEHRMLRYPVKRSEADAEYVQTSRRRTNGSTTTTSLTKKRKGDQPSISGMAARFSMAIGDSNNIDTKMMQCNNPNYVAQFDGSSSRPELIGLPPVCLMPSLDPEVTLLQKEFLQRQLKLQKLQEKILQSQYDASMRIPITRYVQSTEHEVQEENLEDQELNVMDEHGMNQVYEENHIHQ</sequence>
<evidence type="ECO:0000313" key="3">
    <source>
        <dbReference type="EMBL" id="CAB3402557.1"/>
    </source>
</evidence>
<feature type="domain" description="Integrase zinc-binding" evidence="2">
    <location>
        <begin position="125"/>
        <end position="179"/>
    </location>
</feature>
<dbReference type="Proteomes" id="UP000494206">
    <property type="component" value="Unassembled WGS sequence"/>
</dbReference>
<evidence type="ECO:0000313" key="4">
    <source>
        <dbReference type="Proteomes" id="UP000494206"/>
    </source>
</evidence>
<feature type="compositionally biased region" description="Basic and acidic residues" evidence="1">
    <location>
        <begin position="421"/>
        <end position="436"/>
    </location>
</feature>
<evidence type="ECO:0000259" key="2">
    <source>
        <dbReference type="Pfam" id="PF17921"/>
    </source>
</evidence>
<reference evidence="3 4" key="1">
    <citation type="submission" date="2020-04" db="EMBL/GenBank/DDBJ databases">
        <authorList>
            <person name="Laetsch R D."/>
            <person name="Stevens L."/>
            <person name="Kumar S."/>
            <person name="Blaxter L. M."/>
        </authorList>
    </citation>
    <scope>NUCLEOTIDE SEQUENCE [LARGE SCALE GENOMIC DNA]</scope>
</reference>
<evidence type="ECO:0000256" key="1">
    <source>
        <dbReference type="SAM" id="MobiDB-lite"/>
    </source>
</evidence>
<dbReference type="AlphaFoldDB" id="A0A8S1EX25"/>
<gene>
    <name evidence="3" type="ORF">CBOVIS_LOCUS5158</name>
</gene>
<organism evidence="3 4">
    <name type="scientific">Caenorhabditis bovis</name>
    <dbReference type="NCBI Taxonomy" id="2654633"/>
    <lineage>
        <taxon>Eukaryota</taxon>
        <taxon>Metazoa</taxon>
        <taxon>Ecdysozoa</taxon>
        <taxon>Nematoda</taxon>
        <taxon>Chromadorea</taxon>
        <taxon>Rhabditida</taxon>
        <taxon>Rhabditina</taxon>
        <taxon>Rhabditomorpha</taxon>
        <taxon>Rhabditoidea</taxon>
        <taxon>Rhabditidae</taxon>
        <taxon>Peloderinae</taxon>
        <taxon>Caenorhabditis</taxon>
    </lineage>
</organism>
<comment type="caution">
    <text evidence="3">The sequence shown here is derived from an EMBL/GenBank/DDBJ whole genome shotgun (WGS) entry which is preliminary data.</text>
</comment>
<keyword evidence="4" id="KW-1185">Reference proteome</keyword>